<proteinExistence type="predicted"/>
<evidence type="ECO:0000313" key="1">
    <source>
        <dbReference type="EMBL" id="RFC54219.1"/>
    </source>
</evidence>
<comment type="caution">
    <text evidence="1">The sequence shown here is derived from an EMBL/GenBank/DDBJ whole genome shotgun (WGS) entry which is preliminary data.</text>
</comment>
<dbReference type="Proteomes" id="UP000257127">
    <property type="component" value="Unassembled WGS sequence"/>
</dbReference>
<dbReference type="EMBL" id="QURB01000005">
    <property type="protein sequence ID" value="RFC54219.1"/>
    <property type="molecule type" value="Genomic_DNA"/>
</dbReference>
<name>A0A3E1EXE0_9FLAO</name>
<dbReference type="AlphaFoldDB" id="A0A3E1EXE0"/>
<keyword evidence="2" id="KW-1185">Reference proteome</keyword>
<gene>
    <name evidence="1" type="ORF">DXU93_09540</name>
</gene>
<reference evidence="1 2" key="1">
    <citation type="submission" date="2018-08" db="EMBL/GenBank/DDBJ databases">
        <title>The draft genome squence of Brumimicrobium sp. N62.</title>
        <authorList>
            <person name="Du Z.-J."/>
            <person name="Luo H.-R."/>
        </authorList>
    </citation>
    <scope>NUCLEOTIDE SEQUENCE [LARGE SCALE GENOMIC DNA]</scope>
    <source>
        <strain evidence="1 2">N62</strain>
    </source>
</reference>
<accession>A0A3E1EXE0</accession>
<organism evidence="1 2">
    <name type="scientific">Brumimicrobium aurantiacum</name>
    <dbReference type="NCBI Taxonomy" id="1737063"/>
    <lineage>
        <taxon>Bacteria</taxon>
        <taxon>Pseudomonadati</taxon>
        <taxon>Bacteroidota</taxon>
        <taxon>Flavobacteriia</taxon>
        <taxon>Flavobacteriales</taxon>
        <taxon>Crocinitomicaceae</taxon>
        <taxon>Brumimicrobium</taxon>
    </lineage>
</organism>
<evidence type="ECO:0000313" key="2">
    <source>
        <dbReference type="Proteomes" id="UP000257127"/>
    </source>
</evidence>
<sequence length="156" mass="18313">MKFEKTAIQKSVKRQLMQGIPKEELITFSFAKEDTAKLLDWKHEKEFEWQGEMYDIVTRSYSQDSVSYDLWWDHEETALNRKLARLTNSLINQNPEQQSKNDYLNYVFRTLFSSDDEITLAEPLMFDAHSSPYNLSKTPVLTRSIEPASPPPQLFV</sequence>
<protein>
    <submittedName>
        <fullName evidence="1">Uncharacterized protein</fullName>
    </submittedName>
</protein>